<organism evidence="10 11">
    <name type="scientific">Isachenkonia alkalipeptolytica</name>
    <dbReference type="NCBI Taxonomy" id="2565777"/>
    <lineage>
        <taxon>Bacteria</taxon>
        <taxon>Bacillati</taxon>
        <taxon>Bacillota</taxon>
        <taxon>Clostridia</taxon>
        <taxon>Eubacteriales</taxon>
        <taxon>Clostridiaceae</taxon>
        <taxon>Isachenkonia</taxon>
    </lineage>
</organism>
<keyword evidence="7" id="KW-0175">Coiled coil</keyword>
<keyword evidence="3" id="KW-0813">Transport</keyword>
<evidence type="ECO:0000313" key="10">
    <source>
        <dbReference type="EMBL" id="NBG87564.1"/>
    </source>
</evidence>
<comment type="function">
    <text evidence="1">Needed for flagellar regrowth and assembly.</text>
</comment>
<evidence type="ECO:0000259" key="9">
    <source>
        <dbReference type="Pfam" id="PF02108"/>
    </source>
</evidence>
<dbReference type="RefSeq" id="WP_160719100.1">
    <property type="nucleotide sequence ID" value="NZ_SUMG01000003.1"/>
</dbReference>
<name>A0AA43XJY0_9CLOT</name>
<reference evidence="10 11" key="1">
    <citation type="submission" date="2019-04" db="EMBL/GenBank/DDBJ databases">
        <title>Isachenkonia alkalipeptolytica gen. nov. sp. nov. a new anaerobic, alkiliphilic organothrophic bacterium capable to reduce synthesized ferrihydrite isolated from a soda lake.</title>
        <authorList>
            <person name="Toshchakov S.V."/>
            <person name="Zavarzina D.G."/>
            <person name="Zhilina T.N."/>
            <person name="Kostrikina N.A."/>
            <person name="Kublanov I.V."/>
        </authorList>
    </citation>
    <scope>NUCLEOTIDE SEQUENCE [LARGE SCALE GENOMIC DNA]</scope>
    <source>
        <strain evidence="10 11">Z-1701</strain>
    </source>
</reference>
<evidence type="ECO:0000256" key="1">
    <source>
        <dbReference type="ARBA" id="ARBA00003041"/>
    </source>
</evidence>
<dbReference type="InterPro" id="IPR018035">
    <property type="entry name" value="Flagellar_FliH/T3SS_HrpE"/>
</dbReference>
<evidence type="ECO:0000256" key="5">
    <source>
        <dbReference type="ARBA" id="ARBA00022927"/>
    </source>
</evidence>
<evidence type="ECO:0000256" key="4">
    <source>
        <dbReference type="ARBA" id="ARBA00022795"/>
    </source>
</evidence>
<evidence type="ECO:0000256" key="2">
    <source>
        <dbReference type="ARBA" id="ARBA00006602"/>
    </source>
</evidence>
<feature type="compositionally biased region" description="Basic and acidic residues" evidence="8">
    <location>
        <begin position="28"/>
        <end position="73"/>
    </location>
</feature>
<dbReference type="GO" id="GO:0044781">
    <property type="term" value="P:bacterial-type flagellum organization"/>
    <property type="evidence" value="ECO:0007669"/>
    <property type="project" value="UniProtKB-KW"/>
</dbReference>
<dbReference type="EMBL" id="SUMG01000003">
    <property type="protein sequence ID" value="NBG87564.1"/>
    <property type="molecule type" value="Genomic_DNA"/>
</dbReference>
<protein>
    <recommendedName>
        <fullName evidence="9">Flagellar assembly protein FliH/Type III secretion system HrpE domain-containing protein</fullName>
    </recommendedName>
</protein>
<feature type="coiled-coil region" evidence="7">
    <location>
        <begin position="128"/>
        <end position="155"/>
    </location>
</feature>
<dbReference type="PANTHER" id="PTHR34982:SF1">
    <property type="entry name" value="FLAGELLAR ASSEMBLY PROTEIN FLIH"/>
    <property type="match status" value="1"/>
</dbReference>
<evidence type="ECO:0000256" key="7">
    <source>
        <dbReference type="SAM" id="Coils"/>
    </source>
</evidence>
<keyword evidence="5" id="KW-0653">Protein transport</keyword>
<evidence type="ECO:0000256" key="8">
    <source>
        <dbReference type="SAM" id="MobiDB-lite"/>
    </source>
</evidence>
<dbReference type="Proteomes" id="UP000449710">
    <property type="component" value="Unassembled WGS sequence"/>
</dbReference>
<comment type="similarity">
    <text evidence="2">Belongs to the FliH family.</text>
</comment>
<sequence length="268" mass="31135">MKSLYKVYKSTYVDLGEKKKLTFIEKDFKNAREKPDNSQKEEEKSPQEEKSSPRDIEKDIEEKLKAAEEKSRSMVEQAEEEAKKIREEGESKKEEILKEAENRGFEKGYQEGFQAGEVKGYEEEKTYIQEAKDLKQQAYQEREDLARELEESLIDLSIKAIEKVIEKELEKDHELLLKLIENGLKKSTYTETLIIRVAQGDYDLLDVNKNKIYMMTEGIDDIKIKVDHSFEKNEIIIETQSGIINAGLKTQIEQIHKAFTDLLQSEGA</sequence>
<dbReference type="PANTHER" id="PTHR34982">
    <property type="entry name" value="YOP PROTEINS TRANSLOCATION PROTEIN L"/>
    <property type="match status" value="1"/>
</dbReference>
<evidence type="ECO:0000256" key="6">
    <source>
        <dbReference type="ARBA" id="ARBA00023225"/>
    </source>
</evidence>
<dbReference type="AlphaFoldDB" id="A0AA43XJY0"/>
<keyword evidence="4" id="KW-1005">Bacterial flagellum biogenesis</keyword>
<feature type="domain" description="Flagellar assembly protein FliH/Type III secretion system HrpE" evidence="9">
    <location>
        <begin position="128"/>
        <end position="255"/>
    </location>
</feature>
<evidence type="ECO:0000256" key="3">
    <source>
        <dbReference type="ARBA" id="ARBA00022448"/>
    </source>
</evidence>
<dbReference type="GO" id="GO:0015031">
    <property type="term" value="P:protein transport"/>
    <property type="evidence" value="ECO:0007669"/>
    <property type="project" value="UniProtKB-KW"/>
</dbReference>
<dbReference type="GO" id="GO:0005829">
    <property type="term" value="C:cytosol"/>
    <property type="evidence" value="ECO:0007669"/>
    <property type="project" value="TreeGrafter"/>
</dbReference>
<dbReference type="InterPro" id="IPR051472">
    <property type="entry name" value="T3SS_Stator/FliH"/>
</dbReference>
<proteinExistence type="inferred from homology"/>
<keyword evidence="11" id="KW-1185">Reference proteome</keyword>
<accession>A0AA43XJY0</accession>
<feature type="compositionally biased region" description="Basic and acidic residues" evidence="8">
    <location>
        <begin position="80"/>
        <end position="91"/>
    </location>
</feature>
<comment type="caution">
    <text evidence="10">The sequence shown here is derived from an EMBL/GenBank/DDBJ whole genome shotgun (WGS) entry which is preliminary data.</text>
</comment>
<evidence type="ECO:0000313" key="11">
    <source>
        <dbReference type="Proteomes" id="UP000449710"/>
    </source>
</evidence>
<dbReference type="Pfam" id="PF02108">
    <property type="entry name" value="FliH"/>
    <property type="match status" value="1"/>
</dbReference>
<gene>
    <name evidence="10" type="ORF">ISALK_03535</name>
</gene>
<keyword evidence="6" id="KW-1006">Bacterial flagellum protein export</keyword>
<feature type="region of interest" description="Disordered" evidence="8">
    <location>
        <begin position="28"/>
        <end position="91"/>
    </location>
</feature>